<keyword evidence="1" id="KW-0472">Membrane</keyword>
<name>A0A6S6SA54_9BACT</name>
<organism evidence="3">
    <name type="scientific">uncultured Sulfurovum sp</name>
    <dbReference type="NCBI Taxonomy" id="269237"/>
    <lineage>
        <taxon>Bacteria</taxon>
        <taxon>Pseudomonadati</taxon>
        <taxon>Campylobacterota</taxon>
        <taxon>Epsilonproteobacteria</taxon>
        <taxon>Campylobacterales</taxon>
        <taxon>Sulfurovaceae</taxon>
        <taxon>Sulfurovum</taxon>
        <taxon>environmental samples</taxon>
    </lineage>
</organism>
<accession>A0A6S6SA54</accession>
<protein>
    <submittedName>
        <fullName evidence="3">Uncharacterized protein</fullName>
    </submittedName>
</protein>
<feature type="transmembrane region" description="Helical" evidence="1">
    <location>
        <begin position="736"/>
        <end position="763"/>
    </location>
</feature>
<evidence type="ECO:0000256" key="1">
    <source>
        <dbReference type="SAM" id="Phobius"/>
    </source>
</evidence>
<gene>
    <name evidence="3" type="ORF">HELGO_WM11981</name>
</gene>
<feature type="transmembrane region" description="Helical" evidence="1">
    <location>
        <begin position="640"/>
        <end position="656"/>
    </location>
</feature>
<dbReference type="AlphaFoldDB" id="A0A6S6SA54"/>
<feature type="chain" id="PRO_5028206535" evidence="2">
    <location>
        <begin position="21"/>
        <end position="801"/>
    </location>
</feature>
<dbReference type="EMBL" id="CACVAP010000026">
    <property type="protein sequence ID" value="CAA6799839.1"/>
    <property type="molecule type" value="Genomic_DNA"/>
</dbReference>
<proteinExistence type="predicted"/>
<feature type="transmembrane region" description="Helical" evidence="1">
    <location>
        <begin position="668"/>
        <end position="689"/>
    </location>
</feature>
<keyword evidence="1" id="KW-0812">Transmembrane</keyword>
<reference evidence="3" key="1">
    <citation type="submission" date="2020-01" db="EMBL/GenBank/DDBJ databases">
        <authorList>
            <person name="Meier V. D."/>
            <person name="Meier V D."/>
        </authorList>
    </citation>
    <scope>NUCLEOTIDE SEQUENCE</scope>
    <source>
        <strain evidence="3">HLG_WM_MAG_06</strain>
    </source>
</reference>
<sequence length="801" mass="91139">MSKIFKRFLLFSLIISMLNAISIKGETVGDSLDTYITDTQRVYTKTDTSMECPLMRPTYIARVDRYDFSEGKTYCKVYEIDKNSGIASATAKPILIYNINHSAKDFYSSINNSDRIIIDNKLTTKWDDIGHNIVTSASHKAIQNKYFKNYVNTGGDEFLTGSKYLLAGITMDGERINLKQSINTNDIVMMPGFTIYANSSTALTLEPEEWWKKLWNSVKQYLPSDEKEMKDKHVVDGWETQELASTAKKMLNNLMVFIMDFFAELNETYNDVTFWMLLVVLPFTIFFGVQRLITKKIHEHQHQDDVAERMFLGIIVFFFFYIGQTTYKIDSDKNIDQSQFQNTSRFLLYKGIDWADEATRSMAKAYVSFKIKDAGLIGRENSKVLEYEININSKKRKEIYKILNDKCFEYYDTAKIMKNHHIGNDQHFTPDTGIYDYDYFKAKYKGIERKVNYEVKNIPTINSCYNLKREHQVLNTKIKEAGLKINEFDAAISSGGIEERINLISEYIYKNTADNGFIAAPLIGTSNIFLDGVEAFSTEESKKSSANTEESAIAENSPIIDSTIEWISDRSVYMMISGASSLRESIYSLLKEEEGGVVSSTLSLVITIMIMLTMIKYAPILAMTAASILVIVFYYISVEVFYLVAPFIVVYAFASNQQQYIVSLLGRFLALSLKPLMIVLSIALAMLAIKLFEGINTAIISVNFDMFQQVLNIEKFENEWLTGKALSADFFDSLSLLGITFIGSVAKLLVQIFATLGVFYIVFNGSEMFIKMLGFKEGGIDIQESIGREIDNGSSKYNRPV</sequence>
<feature type="transmembrane region" description="Helical" evidence="1">
    <location>
        <begin position="306"/>
        <end position="323"/>
    </location>
</feature>
<evidence type="ECO:0000256" key="2">
    <source>
        <dbReference type="SAM" id="SignalP"/>
    </source>
</evidence>
<keyword evidence="1" id="KW-1133">Transmembrane helix</keyword>
<evidence type="ECO:0000313" key="3">
    <source>
        <dbReference type="EMBL" id="CAA6799839.1"/>
    </source>
</evidence>
<feature type="transmembrane region" description="Helical" evidence="1">
    <location>
        <begin position="274"/>
        <end position="294"/>
    </location>
</feature>
<feature type="transmembrane region" description="Helical" evidence="1">
    <location>
        <begin position="595"/>
        <end position="612"/>
    </location>
</feature>
<keyword evidence="2" id="KW-0732">Signal</keyword>
<feature type="signal peptide" evidence="2">
    <location>
        <begin position="1"/>
        <end position="20"/>
    </location>
</feature>